<evidence type="ECO:0000256" key="1">
    <source>
        <dbReference type="ARBA" id="ARBA00004651"/>
    </source>
</evidence>
<feature type="transmembrane region" description="Helical" evidence="6">
    <location>
        <begin position="129"/>
        <end position="150"/>
    </location>
</feature>
<dbReference type="EMBL" id="QNRT01000006">
    <property type="protein sequence ID" value="RBP48564.1"/>
    <property type="molecule type" value="Genomic_DNA"/>
</dbReference>
<keyword evidence="2" id="KW-1003">Cell membrane</keyword>
<feature type="transmembrane region" description="Helical" evidence="6">
    <location>
        <begin position="84"/>
        <end position="104"/>
    </location>
</feature>
<evidence type="ECO:0000256" key="2">
    <source>
        <dbReference type="ARBA" id="ARBA00022475"/>
    </source>
</evidence>
<keyword evidence="3 6" id="KW-0812">Transmembrane</keyword>
<dbReference type="RefSeq" id="WP_113955596.1">
    <property type="nucleotide sequence ID" value="NZ_QNRT01000006.1"/>
</dbReference>
<comment type="caution">
    <text evidence="8">The sequence shown here is derived from an EMBL/GenBank/DDBJ whole genome shotgun (WGS) entry which is preliminary data.</text>
</comment>
<comment type="subcellular location">
    <subcellularLocation>
        <location evidence="1">Cell membrane</location>
        <topology evidence="1">Multi-pass membrane protein</topology>
    </subcellularLocation>
</comment>
<feature type="domain" description="VTT" evidence="7">
    <location>
        <begin position="64"/>
        <end position="181"/>
    </location>
</feature>
<dbReference type="PANTHER" id="PTHR42709">
    <property type="entry name" value="ALKALINE PHOSPHATASE LIKE PROTEIN"/>
    <property type="match status" value="1"/>
</dbReference>
<feature type="transmembrane region" description="Helical" evidence="6">
    <location>
        <begin position="162"/>
        <end position="179"/>
    </location>
</feature>
<evidence type="ECO:0000259" key="7">
    <source>
        <dbReference type="Pfam" id="PF09335"/>
    </source>
</evidence>
<dbReference type="AlphaFoldDB" id="A0A395JI38"/>
<keyword evidence="9" id="KW-1185">Reference proteome</keyword>
<protein>
    <submittedName>
        <fullName evidence="8">Putative membrane protein YdjX (TVP38/TMEM64 family)</fullName>
    </submittedName>
</protein>
<evidence type="ECO:0000256" key="3">
    <source>
        <dbReference type="ARBA" id="ARBA00022692"/>
    </source>
</evidence>
<gene>
    <name evidence="8" type="ORF">DFR28_10650</name>
</gene>
<feature type="transmembrane region" description="Helical" evidence="6">
    <location>
        <begin position="191"/>
        <end position="209"/>
    </location>
</feature>
<evidence type="ECO:0000256" key="5">
    <source>
        <dbReference type="ARBA" id="ARBA00023136"/>
    </source>
</evidence>
<name>A0A395JI38_9GAMM</name>
<evidence type="ECO:0000256" key="4">
    <source>
        <dbReference type="ARBA" id="ARBA00022989"/>
    </source>
</evidence>
<dbReference type="PANTHER" id="PTHR42709:SF6">
    <property type="entry name" value="UNDECAPRENYL PHOSPHATE TRANSPORTER A"/>
    <property type="match status" value="1"/>
</dbReference>
<evidence type="ECO:0000313" key="9">
    <source>
        <dbReference type="Proteomes" id="UP000253083"/>
    </source>
</evidence>
<keyword evidence="5 6" id="KW-0472">Membrane</keyword>
<dbReference type="InParanoid" id="A0A395JI38"/>
<dbReference type="Pfam" id="PF09335">
    <property type="entry name" value="VTT_dom"/>
    <property type="match status" value="1"/>
</dbReference>
<evidence type="ECO:0000256" key="6">
    <source>
        <dbReference type="SAM" id="Phobius"/>
    </source>
</evidence>
<dbReference type="OrthoDB" id="284062at2"/>
<dbReference type="InterPro" id="IPR032816">
    <property type="entry name" value="VTT_dom"/>
</dbReference>
<dbReference type="GO" id="GO:0005886">
    <property type="term" value="C:plasma membrane"/>
    <property type="evidence" value="ECO:0007669"/>
    <property type="project" value="UniProtKB-SubCell"/>
</dbReference>
<dbReference type="InterPro" id="IPR051311">
    <property type="entry name" value="DedA_domain"/>
</dbReference>
<organism evidence="8 9">
    <name type="scientific">Arenicella xantha</name>
    <dbReference type="NCBI Taxonomy" id="644221"/>
    <lineage>
        <taxon>Bacteria</taxon>
        <taxon>Pseudomonadati</taxon>
        <taxon>Pseudomonadota</taxon>
        <taxon>Gammaproteobacteria</taxon>
        <taxon>Arenicellales</taxon>
        <taxon>Arenicellaceae</taxon>
        <taxon>Arenicella</taxon>
    </lineage>
</organism>
<accession>A0A395JI38</accession>
<sequence>MKALLKLTLVLVTIFASTFLLAKSTGIISVEKIELWLTTAKNVDALWLASVIILLLFCDLFIAVPTLTIIILSGYFLGHTVGALTSITGVMLAGITGYTLSYFFGERLEKLVVKDHQQRVELREQFKRYGLLMIIFSRAMPILPEVTACLSGLTKMPFMKFLFAWSVSSIPYVIIATYSGSISTLENPKPAITTAIALTVFMWAAWFMIKRLAKRKPA</sequence>
<feature type="transmembrane region" description="Helical" evidence="6">
    <location>
        <begin position="46"/>
        <end position="72"/>
    </location>
</feature>
<dbReference type="Proteomes" id="UP000253083">
    <property type="component" value="Unassembled WGS sequence"/>
</dbReference>
<proteinExistence type="predicted"/>
<keyword evidence="4 6" id="KW-1133">Transmembrane helix</keyword>
<evidence type="ECO:0000313" key="8">
    <source>
        <dbReference type="EMBL" id="RBP48564.1"/>
    </source>
</evidence>
<reference evidence="8 9" key="1">
    <citation type="submission" date="2018-06" db="EMBL/GenBank/DDBJ databases">
        <title>Genomic Encyclopedia of Type Strains, Phase IV (KMG-IV): sequencing the most valuable type-strain genomes for metagenomic binning, comparative biology and taxonomic classification.</title>
        <authorList>
            <person name="Goeker M."/>
        </authorList>
    </citation>
    <scope>NUCLEOTIDE SEQUENCE [LARGE SCALE GENOMIC DNA]</scope>
    <source>
        <strain evidence="8 9">DSM 24032</strain>
    </source>
</reference>